<dbReference type="InterPro" id="IPR003439">
    <property type="entry name" value="ABC_transporter-like_ATP-bd"/>
</dbReference>
<dbReference type="InterPro" id="IPR027417">
    <property type="entry name" value="P-loop_NTPase"/>
</dbReference>
<dbReference type="EMBL" id="LSDD01000164">
    <property type="protein sequence ID" value="KXB59742.1"/>
    <property type="molecule type" value="Genomic_DNA"/>
</dbReference>
<dbReference type="RefSeq" id="WP_060918666.1">
    <property type="nucleotide sequence ID" value="NZ_KQ960114.1"/>
</dbReference>
<dbReference type="GO" id="GO:0005524">
    <property type="term" value="F:ATP binding"/>
    <property type="evidence" value="ECO:0007669"/>
    <property type="project" value="UniProtKB-KW"/>
</dbReference>
<dbReference type="InterPro" id="IPR050093">
    <property type="entry name" value="ABC_SmlMolc_Importer"/>
</dbReference>
<keyword evidence="1" id="KW-0813">Transport</keyword>
<dbReference type="Gene3D" id="3.40.50.300">
    <property type="entry name" value="P-loop containing nucleotide triphosphate hydrolases"/>
    <property type="match status" value="1"/>
</dbReference>
<dbReference type="InterPro" id="IPR003593">
    <property type="entry name" value="AAA+_ATPase"/>
</dbReference>
<organism evidence="5 6">
    <name type="scientific">Leptotrichia wadei</name>
    <dbReference type="NCBI Taxonomy" id="157687"/>
    <lineage>
        <taxon>Bacteria</taxon>
        <taxon>Fusobacteriati</taxon>
        <taxon>Fusobacteriota</taxon>
        <taxon>Fusobacteriia</taxon>
        <taxon>Fusobacteriales</taxon>
        <taxon>Leptotrichiaceae</taxon>
        <taxon>Leptotrichia</taxon>
    </lineage>
</organism>
<comment type="caution">
    <text evidence="5">The sequence shown here is derived from an EMBL/GenBank/DDBJ whole genome shotgun (WGS) entry which is preliminary data.</text>
</comment>
<protein>
    <submittedName>
        <fullName evidence="5">ABC transporter, ATP-binding protein</fullName>
    </submittedName>
</protein>
<dbReference type="OrthoDB" id="9802264at2"/>
<dbReference type="SMART" id="SM00382">
    <property type="entry name" value="AAA"/>
    <property type="match status" value="1"/>
</dbReference>
<name>A0A133ZWC1_9FUSO</name>
<dbReference type="STRING" id="157687.HMPREF3180_02225"/>
<dbReference type="InterPro" id="IPR017871">
    <property type="entry name" value="ABC_transporter-like_CS"/>
</dbReference>
<dbReference type="PROSITE" id="PS00211">
    <property type="entry name" value="ABC_TRANSPORTER_1"/>
    <property type="match status" value="1"/>
</dbReference>
<dbReference type="PATRIC" id="fig|157687.3.peg.2229"/>
<evidence type="ECO:0000313" key="5">
    <source>
        <dbReference type="EMBL" id="KXB59742.1"/>
    </source>
</evidence>
<evidence type="ECO:0000256" key="2">
    <source>
        <dbReference type="ARBA" id="ARBA00022741"/>
    </source>
</evidence>
<evidence type="ECO:0000256" key="3">
    <source>
        <dbReference type="ARBA" id="ARBA00022840"/>
    </source>
</evidence>
<dbReference type="PROSITE" id="PS50893">
    <property type="entry name" value="ABC_TRANSPORTER_2"/>
    <property type="match status" value="1"/>
</dbReference>
<sequence length="223" mass="25246">MVELKNIEKDYINFDLKINLKINKGEIFGLIGQSGSGKSTILRIIQGILKADKGEINIAKNTEVAYIFQEFNLLYNKNVFDNVALPLILKKKFSAEKVKEVLKFVGLSDRKESFIASLSGGERQRVAIARALVSNPQLLLCDEVTASLDKSVKDEILDLFEEINKKYGTTILVVTHELEVVKRLCNRVAVIEKGKITDIFNVNQKDYEKSNKSYADYVREVLK</sequence>
<accession>A0A133ZWC1</accession>
<reference evidence="6" key="1">
    <citation type="submission" date="2016-01" db="EMBL/GenBank/DDBJ databases">
        <authorList>
            <person name="Mitreva M."/>
            <person name="Pepin K.H."/>
            <person name="Mihindukulasuriya K.A."/>
            <person name="Fulton R."/>
            <person name="Fronick C."/>
            <person name="O'Laughlin M."/>
            <person name="Miner T."/>
            <person name="Herter B."/>
            <person name="Rosa B.A."/>
            <person name="Cordes M."/>
            <person name="Tomlinson C."/>
            <person name="Wollam A."/>
            <person name="Palsikar V.B."/>
            <person name="Mardis E.R."/>
            <person name="Wilson R.K."/>
        </authorList>
    </citation>
    <scope>NUCLEOTIDE SEQUENCE [LARGE SCALE GENOMIC DNA]</scope>
    <source>
        <strain evidence="6">KA00185</strain>
    </source>
</reference>
<dbReference type="SUPFAM" id="SSF52540">
    <property type="entry name" value="P-loop containing nucleoside triphosphate hydrolases"/>
    <property type="match status" value="1"/>
</dbReference>
<dbReference type="AlphaFoldDB" id="A0A133ZWC1"/>
<dbReference type="GO" id="GO:0016887">
    <property type="term" value="F:ATP hydrolysis activity"/>
    <property type="evidence" value="ECO:0007669"/>
    <property type="project" value="InterPro"/>
</dbReference>
<feature type="domain" description="ABC transporter" evidence="4">
    <location>
        <begin position="2"/>
        <end position="218"/>
    </location>
</feature>
<dbReference type="Proteomes" id="UP000070483">
    <property type="component" value="Unassembled WGS sequence"/>
</dbReference>
<keyword evidence="3 5" id="KW-0067">ATP-binding</keyword>
<evidence type="ECO:0000259" key="4">
    <source>
        <dbReference type="PROSITE" id="PS50893"/>
    </source>
</evidence>
<evidence type="ECO:0000256" key="1">
    <source>
        <dbReference type="ARBA" id="ARBA00022448"/>
    </source>
</evidence>
<proteinExistence type="predicted"/>
<dbReference type="Pfam" id="PF00005">
    <property type="entry name" value="ABC_tran"/>
    <property type="match status" value="1"/>
</dbReference>
<dbReference type="PANTHER" id="PTHR42781:SF9">
    <property type="entry name" value="AMINO ACID ABC TRANSPORTER, ATP-BINDING PROTEIN-RELATED"/>
    <property type="match status" value="1"/>
</dbReference>
<gene>
    <name evidence="5" type="ORF">HMPREF3180_02225</name>
</gene>
<keyword evidence="2" id="KW-0547">Nucleotide-binding</keyword>
<dbReference type="PANTHER" id="PTHR42781">
    <property type="entry name" value="SPERMIDINE/PUTRESCINE IMPORT ATP-BINDING PROTEIN POTA"/>
    <property type="match status" value="1"/>
</dbReference>
<keyword evidence="6" id="KW-1185">Reference proteome</keyword>
<evidence type="ECO:0000313" key="6">
    <source>
        <dbReference type="Proteomes" id="UP000070483"/>
    </source>
</evidence>